<dbReference type="InterPro" id="IPR007889">
    <property type="entry name" value="HTH_Psq"/>
</dbReference>
<dbReference type="AlphaFoldDB" id="A0AAW1GJ38"/>
<dbReference type="GO" id="GO:0003677">
    <property type="term" value="F:DNA binding"/>
    <property type="evidence" value="ECO:0007669"/>
    <property type="project" value="UniProtKB-KW"/>
</dbReference>
<dbReference type="GO" id="GO:0005634">
    <property type="term" value="C:nucleus"/>
    <property type="evidence" value="ECO:0007669"/>
    <property type="project" value="UniProtKB-SubCell"/>
</dbReference>
<comment type="subcellular location">
    <subcellularLocation>
        <location evidence="1">Nucleus</location>
    </subcellularLocation>
</comment>
<gene>
    <name evidence="3" type="ORF">QE152_g41393</name>
</gene>
<evidence type="ECO:0000313" key="4">
    <source>
        <dbReference type="Proteomes" id="UP001458880"/>
    </source>
</evidence>
<dbReference type="InterPro" id="IPR009057">
    <property type="entry name" value="Homeodomain-like_sf"/>
</dbReference>
<dbReference type="EMBL" id="JASPKY010003410">
    <property type="protein sequence ID" value="KAK9663735.1"/>
    <property type="molecule type" value="Genomic_DNA"/>
</dbReference>
<keyword evidence="3" id="KW-0238">DNA-binding</keyword>
<keyword evidence="4" id="KW-1185">Reference proteome</keyword>
<sequence>MENAQERRKIRTSKKYSELKTKVQIIQQAEGGCRVADIARRFNMSWSTVRDIIKGKERYRNIAKETDGSMRVVKLRNTNLVTIETRLLKWLKKKRVEDLI</sequence>
<name>A0AAW1GJ38_POPJA</name>
<evidence type="ECO:0000259" key="2">
    <source>
        <dbReference type="Pfam" id="PF04218"/>
    </source>
</evidence>
<protein>
    <submittedName>
        <fullName evidence="3">CENP-B N-terminal DNA-binding domain</fullName>
    </submittedName>
</protein>
<organism evidence="3 4">
    <name type="scientific">Popillia japonica</name>
    <name type="common">Japanese beetle</name>
    <dbReference type="NCBI Taxonomy" id="7064"/>
    <lineage>
        <taxon>Eukaryota</taxon>
        <taxon>Metazoa</taxon>
        <taxon>Ecdysozoa</taxon>
        <taxon>Arthropoda</taxon>
        <taxon>Hexapoda</taxon>
        <taxon>Insecta</taxon>
        <taxon>Pterygota</taxon>
        <taxon>Neoptera</taxon>
        <taxon>Endopterygota</taxon>
        <taxon>Coleoptera</taxon>
        <taxon>Polyphaga</taxon>
        <taxon>Scarabaeiformia</taxon>
        <taxon>Scarabaeidae</taxon>
        <taxon>Rutelinae</taxon>
        <taxon>Popillia</taxon>
    </lineage>
</organism>
<comment type="caution">
    <text evidence="3">The sequence shown here is derived from an EMBL/GenBank/DDBJ whole genome shotgun (WGS) entry which is preliminary data.</text>
</comment>
<dbReference type="Gene3D" id="1.10.10.60">
    <property type="entry name" value="Homeodomain-like"/>
    <property type="match status" value="1"/>
</dbReference>
<feature type="domain" description="HTH psq-type" evidence="2">
    <location>
        <begin position="19"/>
        <end position="58"/>
    </location>
</feature>
<dbReference type="Pfam" id="PF04218">
    <property type="entry name" value="CENP-B_N"/>
    <property type="match status" value="1"/>
</dbReference>
<evidence type="ECO:0000313" key="3">
    <source>
        <dbReference type="EMBL" id="KAK9663735.1"/>
    </source>
</evidence>
<dbReference type="SUPFAM" id="SSF46689">
    <property type="entry name" value="Homeodomain-like"/>
    <property type="match status" value="1"/>
</dbReference>
<accession>A0AAW1GJ38</accession>
<reference evidence="3 4" key="1">
    <citation type="journal article" date="2024" name="BMC Genomics">
        <title>De novo assembly and annotation of Popillia japonica's genome with initial clues to its potential as an invasive pest.</title>
        <authorList>
            <person name="Cucini C."/>
            <person name="Boschi S."/>
            <person name="Funari R."/>
            <person name="Cardaioli E."/>
            <person name="Iannotti N."/>
            <person name="Marturano G."/>
            <person name="Paoli F."/>
            <person name="Bruttini M."/>
            <person name="Carapelli A."/>
            <person name="Frati F."/>
            <person name="Nardi F."/>
        </authorList>
    </citation>
    <scope>NUCLEOTIDE SEQUENCE [LARGE SCALE GENOMIC DNA]</scope>
    <source>
        <strain evidence="3">DMR45628</strain>
    </source>
</reference>
<dbReference type="Proteomes" id="UP001458880">
    <property type="component" value="Unassembled WGS sequence"/>
</dbReference>
<evidence type="ECO:0000256" key="1">
    <source>
        <dbReference type="ARBA" id="ARBA00004123"/>
    </source>
</evidence>
<proteinExistence type="predicted"/>